<protein>
    <submittedName>
        <fullName evidence="1">Uncharacterized protein</fullName>
    </submittedName>
</protein>
<dbReference type="EMBL" id="KY684111">
    <property type="protein sequence ID" value="ARF12307.1"/>
    <property type="molecule type" value="Genomic_DNA"/>
</dbReference>
<accession>A0A1V0SKQ3</accession>
<evidence type="ECO:0000313" key="1">
    <source>
        <dbReference type="EMBL" id="ARF12307.1"/>
    </source>
</evidence>
<reference evidence="1" key="1">
    <citation type="journal article" date="2017" name="Science">
        <title>Giant viruses with an expanded complement of translation system components.</title>
        <authorList>
            <person name="Schulz F."/>
            <person name="Yutin N."/>
            <person name="Ivanova N.N."/>
            <person name="Ortega D.R."/>
            <person name="Lee T.K."/>
            <person name="Vierheilig J."/>
            <person name="Daims H."/>
            <person name="Horn M."/>
            <person name="Wagner M."/>
            <person name="Jensen G.J."/>
            <person name="Kyrpides N.C."/>
            <person name="Koonin E.V."/>
            <person name="Woyke T."/>
        </authorList>
    </citation>
    <scope>NUCLEOTIDE SEQUENCE</scope>
    <source>
        <strain evidence="1">KNV1</strain>
    </source>
</reference>
<proteinExistence type="predicted"/>
<name>A0A1V0SKQ3_9VIRU</name>
<gene>
    <name evidence="1" type="ORF">Klosneuvirus_4_122</name>
</gene>
<organism evidence="1">
    <name type="scientific">Klosneuvirus KNV1</name>
    <dbReference type="NCBI Taxonomy" id="1977640"/>
    <lineage>
        <taxon>Viruses</taxon>
        <taxon>Varidnaviria</taxon>
        <taxon>Bamfordvirae</taxon>
        <taxon>Nucleocytoviricota</taxon>
        <taxon>Megaviricetes</taxon>
        <taxon>Imitervirales</taxon>
        <taxon>Mimiviridae</taxon>
        <taxon>Klosneuvirinae</taxon>
        <taxon>Klosneuvirus</taxon>
    </lineage>
</organism>
<sequence length="149" mass="17730">MNYFMIRVGSHTCSEKDYLEARHEHVKECLVNDKWINVSTNDYFTLIHNLSNKYHQVFMYHDEYGYQRYYTVHTYLTQKQQASALGQYESLAYHSDINGTALCEDAYPFNNGTVNNTGEDLKETHYATVYDLRHASRYFWDNNDSDDEY</sequence>